<sequence length="95" mass="10092">MISCSSSSSSSNIMWPSKIASFSSPKVSPALILIASNCSDALARPLRKRSTSCSTLSAEIFFRSMTISSSFSKSALPKAIPGDAKMPEIITLPYL</sequence>
<protein>
    <submittedName>
        <fullName evidence="1">Uncharacterized protein</fullName>
    </submittedName>
</protein>
<organism evidence="1">
    <name type="scientific">Anopheles aquasalis</name>
    <name type="common">Malaria mosquito</name>
    <dbReference type="NCBI Taxonomy" id="42839"/>
    <lineage>
        <taxon>Eukaryota</taxon>
        <taxon>Metazoa</taxon>
        <taxon>Ecdysozoa</taxon>
        <taxon>Arthropoda</taxon>
        <taxon>Hexapoda</taxon>
        <taxon>Insecta</taxon>
        <taxon>Pterygota</taxon>
        <taxon>Neoptera</taxon>
        <taxon>Endopterygota</taxon>
        <taxon>Diptera</taxon>
        <taxon>Nematocera</taxon>
        <taxon>Culicoidea</taxon>
        <taxon>Culicidae</taxon>
        <taxon>Anophelinae</taxon>
        <taxon>Anopheles</taxon>
    </lineage>
</organism>
<evidence type="ECO:0000313" key="1">
    <source>
        <dbReference type="EMBL" id="JAA99368.1"/>
    </source>
</evidence>
<dbReference type="AlphaFoldDB" id="T1E8F6"/>
<accession>T1E8F6</accession>
<reference evidence="1" key="1">
    <citation type="submission" date="2013-07" db="EMBL/GenBank/DDBJ databases">
        <title>Transcriptome sequencing and developmental regulation of gene expression in Anopheles aquasalis.</title>
        <authorList>
            <consortium name="Brazilian Malaria Network (MCT/CNPq/MS/SCTIE/DECIT/PRONEX 555648/2009-5) and Research Network on Bioactive Molecules from Arthropod Vectors (NAP-MOBIARVE"/>
            <consortium name="University of Sao Paulo)"/>
            <person name="Marinotti O."/>
            <person name="Ribeiro J.M.C."/>
            <person name="Costa-da-Silva A.L."/>
            <person name="Silva M.C.P."/>
            <person name="Lopes A.R."/>
            <person name="Barros M.S."/>
            <person name="Sa-Nunes A."/>
            <person name="Konjin B.B."/>
            <person name="Carvalho E."/>
            <person name="Suesdek L."/>
            <person name="Silva-Neto M.A.C."/>
            <person name="Capurro M.L."/>
        </authorList>
    </citation>
    <scope>NUCLEOTIDE SEQUENCE</scope>
    <source>
        <tissue evidence="1">Whole body</tissue>
    </source>
</reference>
<name>T1E8F6_ANOAQ</name>
<proteinExistence type="evidence at transcript level"/>
<dbReference type="EMBL" id="GAMD01002222">
    <property type="protein sequence ID" value="JAA99368.1"/>
    <property type="molecule type" value="mRNA"/>
</dbReference>